<comment type="similarity">
    <text evidence="2">Belongs to the UPF0161 family.</text>
</comment>
<dbReference type="PATRIC" id="fig|93466.3.peg.1882"/>
<evidence type="ECO:0000256" key="1">
    <source>
        <dbReference type="ARBA" id="ARBA00022475"/>
    </source>
</evidence>
<dbReference type="HAMAP" id="MF_00386">
    <property type="entry name" value="UPF0161_YidD"/>
    <property type="match status" value="1"/>
</dbReference>
<evidence type="ECO:0000256" key="2">
    <source>
        <dbReference type="HAMAP-Rule" id="MF_00386"/>
    </source>
</evidence>
<dbReference type="SMART" id="SM01234">
    <property type="entry name" value="Haemolytic"/>
    <property type="match status" value="1"/>
</dbReference>
<evidence type="ECO:0000313" key="5">
    <source>
        <dbReference type="EMBL" id="HGU42954.1"/>
    </source>
</evidence>
<comment type="function">
    <text evidence="2">Could be involved in insertion of integral membrane proteins into the membrane.</text>
</comment>
<dbReference type="EMBL" id="DSZT01000281">
    <property type="protein sequence ID" value="HGU42954.1"/>
    <property type="molecule type" value="Genomic_DNA"/>
</dbReference>
<comment type="subcellular location">
    <subcellularLocation>
        <location evidence="2">Cell membrane</location>
        <topology evidence="2">Peripheral membrane protein</topology>
        <orientation evidence="2">Cytoplasmic side</orientation>
    </subcellularLocation>
</comment>
<evidence type="ECO:0000313" key="3">
    <source>
        <dbReference type="EMBL" id="ANE42044.1"/>
    </source>
</evidence>
<dbReference type="PANTHER" id="PTHR33383:SF1">
    <property type="entry name" value="MEMBRANE PROTEIN INSERTION EFFICIENCY FACTOR-RELATED"/>
    <property type="match status" value="1"/>
</dbReference>
<dbReference type="Proteomes" id="UP000077096">
    <property type="component" value="Chromosome"/>
</dbReference>
<dbReference type="AlphaFoldDB" id="A0A172T509"/>
<dbReference type="KEGG" id="fng:JM64_09000"/>
<accession>A0A172T509</accession>
<keyword evidence="1 2" id="KW-1003">Cell membrane</keyword>
<gene>
    <name evidence="4" type="primary">yidD</name>
    <name evidence="5" type="ORF">ENT72_08665</name>
    <name evidence="4" type="ORF">ENU12_06145</name>
    <name evidence="3" type="ORF">JM64_09000</name>
</gene>
<protein>
    <recommendedName>
        <fullName evidence="2">Putative membrane protein insertion efficiency factor</fullName>
    </recommendedName>
</protein>
<reference evidence="4" key="2">
    <citation type="journal article" date="2020" name="mSystems">
        <title>Genome- and Community-Level Interaction Insights into Carbon Utilization and Element Cycling Functions of Hydrothermarchaeota in Hydrothermal Sediment.</title>
        <authorList>
            <person name="Zhou Z."/>
            <person name="Liu Y."/>
            <person name="Xu W."/>
            <person name="Pan J."/>
            <person name="Luo Z.H."/>
            <person name="Li M."/>
        </authorList>
    </citation>
    <scope>NUCLEOTIDE SEQUENCE [LARGE SCALE GENOMIC DNA]</scope>
    <source>
        <strain evidence="5">SpSt-604</strain>
        <strain evidence="4">SpSt-640</strain>
    </source>
</reference>
<dbReference type="EMBL" id="CP011393">
    <property type="protein sequence ID" value="ANE42044.1"/>
    <property type="molecule type" value="Genomic_DNA"/>
</dbReference>
<name>A0A172T509_FERPE</name>
<dbReference type="NCBIfam" id="TIGR00278">
    <property type="entry name" value="membrane protein insertion efficiency factor YidD"/>
    <property type="match status" value="1"/>
</dbReference>
<dbReference type="InterPro" id="IPR002696">
    <property type="entry name" value="Membr_insert_effic_factor_YidD"/>
</dbReference>
<organism evidence="3 6">
    <name type="scientific">Fervidobacterium pennivorans</name>
    <dbReference type="NCBI Taxonomy" id="93466"/>
    <lineage>
        <taxon>Bacteria</taxon>
        <taxon>Thermotogati</taxon>
        <taxon>Thermotogota</taxon>
        <taxon>Thermotogae</taxon>
        <taxon>Thermotogales</taxon>
        <taxon>Fervidobacteriaceae</taxon>
        <taxon>Fervidobacterium</taxon>
    </lineage>
</organism>
<keyword evidence="2" id="KW-0472">Membrane</keyword>
<dbReference type="Pfam" id="PF01809">
    <property type="entry name" value="YidD"/>
    <property type="match status" value="1"/>
</dbReference>
<reference evidence="3 6" key="1">
    <citation type="submission" date="2014-08" db="EMBL/GenBank/DDBJ databases">
        <title>Fervidobacterium pennivorans DYC genome.</title>
        <authorList>
            <person name="Wushke S."/>
        </authorList>
    </citation>
    <scope>NUCLEOTIDE SEQUENCE [LARGE SCALE GENOMIC DNA]</scope>
    <source>
        <strain evidence="3 6">DYC</strain>
    </source>
</reference>
<dbReference type="PANTHER" id="PTHR33383">
    <property type="entry name" value="MEMBRANE PROTEIN INSERTION EFFICIENCY FACTOR-RELATED"/>
    <property type="match status" value="1"/>
</dbReference>
<proteinExistence type="inferred from homology"/>
<dbReference type="OrthoDB" id="9801753at2"/>
<sequence>MRKAILGLIRFYQKYISPLKPPTCRFEPTCSTYAYQAVEKFGIFRGLLLGFWRILRCNPLSKGGFDPVPEEFTLFHLPKHDKSVEHQKINNIRRRRSS</sequence>
<evidence type="ECO:0000313" key="6">
    <source>
        <dbReference type="Proteomes" id="UP000077096"/>
    </source>
</evidence>
<evidence type="ECO:0000313" key="4">
    <source>
        <dbReference type="EMBL" id="HGQ77471.1"/>
    </source>
</evidence>
<dbReference type="GO" id="GO:0005886">
    <property type="term" value="C:plasma membrane"/>
    <property type="evidence" value="ECO:0007669"/>
    <property type="project" value="UniProtKB-SubCell"/>
</dbReference>
<dbReference type="EMBL" id="DTBH01000131">
    <property type="protein sequence ID" value="HGQ77471.1"/>
    <property type="molecule type" value="Genomic_DNA"/>
</dbReference>